<sequence>MHFSVVLFLFVYSVDSLQDTRDLVLRSKRQLYLCGVQPYQYYSTNPCPTAGSCPNGGLFLNAPCQESAQCSAFYSGVSSCINGYCCSSPNSQNNPIPIITTTTTTRAPNGFVACGGQVALGSCDMTSRCSSQSQVCTSSNYCCECPYGRAYGTCGFGICPNGFTCQPNGNCCPVCPNNQTPFGTCVSGQCGGGRTCRSGNICC</sequence>
<dbReference type="EMBL" id="PDUG01000004">
    <property type="protein sequence ID" value="PIC37601.1"/>
    <property type="molecule type" value="Genomic_DNA"/>
</dbReference>
<reference evidence="3" key="1">
    <citation type="submission" date="2017-10" db="EMBL/GenBank/DDBJ databases">
        <title>Rapid genome shrinkage in a self-fertile nematode reveals novel sperm competition proteins.</title>
        <authorList>
            <person name="Yin D."/>
            <person name="Schwarz E.M."/>
            <person name="Thomas C.G."/>
            <person name="Felde R.L."/>
            <person name="Korf I.F."/>
            <person name="Cutter A.D."/>
            <person name="Schartner C.M."/>
            <person name="Ralston E.J."/>
            <person name="Meyer B.J."/>
            <person name="Haag E.S."/>
        </authorList>
    </citation>
    <scope>NUCLEOTIDE SEQUENCE [LARGE SCALE GENOMIC DNA]</scope>
    <source>
        <strain evidence="3">JU1422</strain>
    </source>
</reference>
<dbReference type="STRING" id="1611254.A0A2G5UE14"/>
<dbReference type="Proteomes" id="UP000230233">
    <property type="component" value="Chromosome IV"/>
</dbReference>
<evidence type="ECO:0008006" key="4">
    <source>
        <dbReference type="Google" id="ProtNLM"/>
    </source>
</evidence>
<name>A0A2G5UE14_9PELO</name>
<proteinExistence type="predicted"/>
<comment type="caution">
    <text evidence="2">The sequence shown here is derived from an EMBL/GenBank/DDBJ whole genome shotgun (WGS) entry which is preliminary data.</text>
</comment>
<feature type="chain" id="PRO_5013915754" description="CC domain-containing protein" evidence="1">
    <location>
        <begin position="17"/>
        <end position="203"/>
    </location>
</feature>
<dbReference type="AlphaFoldDB" id="A0A2G5UE14"/>
<dbReference type="OrthoDB" id="5799392at2759"/>
<evidence type="ECO:0000256" key="1">
    <source>
        <dbReference type="SAM" id="SignalP"/>
    </source>
</evidence>
<gene>
    <name evidence="2" type="primary">Cni-Y41D4A.1</name>
    <name evidence="2" type="synonym">Cnig_chr_IV.g16172</name>
    <name evidence="2" type="ORF">B9Z55_016172</name>
</gene>
<organism evidence="2 3">
    <name type="scientific">Caenorhabditis nigoni</name>
    <dbReference type="NCBI Taxonomy" id="1611254"/>
    <lineage>
        <taxon>Eukaryota</taxon>
        <taxon>Metazoa</taxon>
        <taxon>Ecdysozoa</taxon>
        <taxon>Nematoda</taxon>
        <taxon>Chromadorea</taxon>
        <taxon>Rhabditida</taxon>
        <taxon>Rhabditina</taxon>
        <taxon>Rhabditomorpha</taxon>
        <taxon>Rhabditoidea</taxon>
        <taxon>Rhabditidae</taxon>
        <taxon>Peloderinae</taxon>
        <taxon>Caenorhabditis</taxon>
    </lineage>
</organism>
<keyword evidence="3" id="KW-1185">Reference proteome</keyword>
<dbReference type="PANTHER" id="PTHR34150">
    <property type="entry name" value="PROTEIN CBG08832-RELATED"/>
    <property type="match status" value="1"/>
</dbReference>
<feature type="signal peptide" evidence="1">
    <location>
        <begin position="1"/>
        <end position="16"/>
    </location>
</feature>
<protein>
    <recommendedName>
        <fullName evidence="4">CC domain-containing protein</fullName>
    </recommendedName>
</protein>
<evidence type="ECO:0000313" key="2">
    <source>
        <dbReference type="EMBL" id="PIC37601.1"/>
    </source>
</evidence>
<evidence type="ECO:0000313" key="3">
    <source>
        <dbReference type="Proteomes" id="UP000230233"/>
    </source>
</evidence>
<accession>A0A2G5UE14</accession>
<dbReference type="PANTHER" id="PTHR34150:SF9">
    <property type="entry name" value="CC DOMAIN-CONTAINING PROTEIN"/>
    <property type="match status" value="1"/>
</dbReference>
<keyword evidence="1" id="KW-0732">Signal</keyword>